<feature type="region of interest" description="Disordered" evidence="1">
    <location>
        <begin position="52"/>
        <end position="110"/>
    </location>
</feature>
<organism evidence="2">
    <name type="scientific">Prunus dulcis</name>
    <name type="common">Almond</name>
    <name type="synonym">Amygdalus dulcis</name>
    <dbReference type="NCBI Taxonomy" id="3755"/>
    <lineage>
        <taxon>Eukaryota</taxon>
        <taxon>Viridiplantae</taxon>
        <taxon>Streptophyta</taxon>
        <taxon>Embryophyta</taxon>
        <taxon>Tracheophyta</taxon>
        <taxon>Spermatophyta</taxon>
        <taxon>Magnoliopsida</taxon>
        <taxon>eudicotyledons</taxon>
        <taxon>Gunneridae</taxon>
        <taxon>Pentapetalae</taxon>
        <taxon>rosids</taxon>
        <taxon>fabids</taxon>
        <taxon>Rosales</taxon>
        <taxon>Rosaceae</taxon>
        <taxon>Amygdaloideae</taxon>
        <taxon>Amygdaleae</taxon>
        <taxon>Prunus</taxon>
    </lineage>
</organism>
<gene>
    <name evidence="2" type="ORF">Prudu_023244</name>
</gene>
<proteinExistence type="predicted"/>
<accession>A0A4Y1S1K1</accession>
<dbReference type="AlphaFoldDB" id="A0A4Y1S1K1"/>
<sequence>MPRDSISDRRLSCFKWQRSLGEKIANFQLKFVCVGINLQKYVYSDGGSCKATRTSSSKFSFVSPPNRSSKASEVQPISMRKLQRKDAGSTTGPIIVSAPRGDSAEFSAEV</sequence>
<reference evidence="2" key="1">
    <citation type="journal article" date="2019" name="Science">
        <title>Mutation of a bHLH transcription factor allowed almond domestication.</title>
        <authorList>
            <person name="Sanchez-Perez R."/>
            <person name="Pavan S."/>
            <person name="Mazzeo R."/>
            <person name="Moldovan C."/>
            <person name="Aiese Cigliano R."/>
            <person name="Del Cueto J."/>
            <person name="Ricciardi F."/>
            <person name="Lotti C."/>
            <person name="Ricciardi L."/>
            <person name="Dicenta F."/>
            <person name="Lopez-Marques R.L."/>
            <person name="Lindberg Moller B."/>
        </authorList>
    </citation>
    <scope>NUCLEOTIDE SEQUENCE</scope>
</reference>
<protein>
    <submittedName>
        <fullName evidence="2">Uncharacterized protein</fullName>
    </submittedName>
</protein>
<name>A0A4Y1S1K1_PRUDU</name>
<feature type="compositionally biased region" description="Polar residues" evidence="1">
    <location>
        <begin position="52"/>
        <end position="72"/>
    </location>
</feature>
<evidence type="ECO:0000256" key="1">
    <source>
        <dbReference type="SAM" id="MobiDB-lite"/>
    </source>
</evidence>
<dbReference type="EMBL" id="AP019304">
    <property type="protein sequence ID" value="BBH10451.1"/>
    <property type="molecule type" value="Genomic_DNA"/>
</dbReference>
<evidence type="ECO:0000313" key="2">
    <source>
        <dbReference type="EMBL" id="BBH10451.1"/>
    </source>
</evidence>